<dbReference type="EMBL" id="JBHSDU010000001">
    <property type="protein sequence ID" value="MFC4307536.1"/>
    <property type="molecule type" value="Genomic_DNA"/>
</dbReference>
<accession>A0ABV8SJM1</accession>
<dbReference type="RefSeq" id="WP_380593886.1">
    <property type="nucleotide sequence ID" value="NZ_JBHSDU010000001.1"/>
</dbReference>
<organism evidence="11 12">
    <name type="scientific">Steroidobacter flavus</name>
    <dbReference type="NCBI Taxonomy" id="1842136"/>
    <lineage>
        <taxon>Bacteria</taxon>
        <taxon>Pseudomonadati</taxon>
        <taxon>Pseudomonadota</taxon>
        <taxon>Gammaproteobacteria</taxon>
        <taxon>Steroidobacterales</taxon>
        <taxon>Steroidobacteraceae</taxon>
        <taxon>Steroidobacter</taxon>
    </lineage>
</organism>
<name>A0ABV8SJM1_9GAMM</name>
<keyword evidence="4" id="KW-0813">Transport</keyword>
<evidence type="ECO:0000256" key="3">
    <source>
        <dbReference type="ARBA" id="ARBA00021563"/>
    </source>
</evidence>
<evidence type="ECO:0000256" key="8">
    <source>
        <dbReference type="ARBA" id="ARBA00022927"/>
    </source>
</evidence>
<evidence type="ECO:0000256" key="4">
    <source>
        <dbReference type="ARBA" id="ARBA00022448"/>
    </source>
</evidence>
<comment type="caution">
    <text evidence="11">The sequence shown here is derived from an EMBL/GenBank/DDBJ whole genome shotgun (WGS) entry which is preliminary data.</text>
</comment>
<proteinExistence type="inferred from homology"/>
<evidence type="ECO:0000256" key="6">
    <source>
        <dbReference type="ARBA" id="ARBA00022519"/>
    </source>
</evidence>
<sequence>MKRLWPLVALGVGAFILFAVVTFPASVVMGWLGSSGVQAGGVSGTIWNGRAQVLQVQGANIGSVEWKLHALPLFTLHANADVKVTRIDGFAQTQLSVGPTGTISLKSLAASLPLSALPPSAIPGGWAGTLNARFSQLTLEKGWPTKVDGNLEVLDLNGPARKPAKAGSYRVLFDPAASTAEALKGAISDAGDGPLQVNGTIQLKPDRSYAVSALIAARPDAPRNLVQALEFLGPPDAQGRREFNTEGTL</sequence>
<keyword evidence="9" id="KW-0472">Membrane</keyword>
<evidence type="ECO:0000256" key="5">
    <source>
        <dbReference type="ARBA" id="ARBA00022475"/>
    </source>
</evidence>
<comment type="subcellular location">
    <subcellularLocation>
        <location evidence="1">Cell inner membrane</location>
    </subcellularLocation>
</comment>
<evidence type="ECO:0000256" key="9">
    <source>
        <dbReference type="ARBA" id="ARBA00023136"/>
    </source>
</evidence>
<keyword evidence="5" id="KW-1003">Cell membrane</keyword>
<reference evidence="12" key="1">
    <citation type="journal article" date="2019" name="Int. J. Syst. Evol. Microbiol.">
        <title>The Global Catalogue of Microorganisms (GCM) 10K type strain sequencing project: providing services to taxonomists for standard genome sequencing and annotation.</title>
        <authorList>
            <consortium name="The Broad Institute Genomics Platform"/>
            <consortium name="The Broad Institute Genome Sequencing Center for Infectious Disease"/>
            <person name="Wu L."/>
            <person name="Ma J."/>
        </authorList>
    </citation>
    <scope>NUCLEOTIDE SEQUENCE [LARGE SCALE GENOMIC DNA]</scope>
    <source>
        <strain evidence="12">CGMCC 1.10759</strain>
    </source>
</reference>
<comment type="similarity">
    <text evidence="2">Belongs to the GSP N family.</text>
</comment>
<evidence type="ECO:0000256" key="2">
    <source>
        <dbReference type="ARBA" id="ARBA00007208"/>
    </source>
</evidence>
<evidence type="ECO:0000256" key="1">
    <source>
        <dbReference type="ARBA" id="ARBA00004533"/>
    </source>
</evidence>
<evidence type="ECO:0000313" key="12">
    <source>
        <dbReference type="Proteomes" id="UP001595904"/>
    </source>
</evidence>
<evidence type="ECO:0000313" key="11">
    <source>
        <dbReference type="EMBL" id="MFC4307536.1"/>
    </source>
</evidence>
<dbReference type="InterPro" id="IPR022792">
    <property type="entry name" value="T2SS_protein-GspN"/>
</dbReference>
<evidence type="ECO:0000256" key="7">
    <source>
        <dbReference type="ARBA" id="ARBA00022692"/>
    </source>
</evidence>
<dbReference type="Pfam" id="PF01203">
    <property type="entry name" value="T2SSN"/>
    <property type="match status" value="1"/>
</dbReference>
<keyword evidence="7" id="KW-0812">Transmembrane</keyword>
<keyword evidence="6" id="KW-0997">Cell inner membrane</keyword>
<evidence type="ECO:0000256" key="10">
    <source>
        <dbReference type="ARBA" id="ARBA00030772"/>
    </source>
</evidence>
<keyword evidence="8" id="KW-0653">Protein transport</keyword>
<keyword evidence="12" id="KW-1185">Reference proteome</keyword>
<protein>
    <recommendedName>
        <fullName evidence="3">Type II secretion system protein N</fullName>
    </recommendedName>
    <alternativeName>
        <fullName evidence="10">General secretion pathway protein N</fullName>
    </alternativeName>
</protein>
<dbReference type="Proteomes" id="UP001595904">
    <property type="component" value="Unassembled WGS sequence"/>
</dbReference>
<gene>
    <name evidence="11" type="ORF">ACFPN2_00440</name>
</gene>